<feature type="transmembrane region" description="Helical" evidence="2">
    <location>
        <begin position="449"/>
        <end position="468"/>
    </location>
</feature>
<gene>
    <name evidence="3" type="ORF">DV706_14195</name>
</gene>
<dbReference type="RefSeq" id="WP_006065727.1">
    <property type="nucleotide sequence ID" value="NZ_CP031305.1"/>
</dbReference>
<feature type="transmembrane region" description="Helical" evidence="2">
    <location>
        <begin position="480"/>
        <end position="503"/>
    </location>
</feature>
<proteinExistence type="predicted"/>
<organism evidence="3 4">
    <name type="scientific">Natronorubrum bangense</name>
    <dbReference type="NCBI Taxonomy" id="61858"/>
    <lineage>
        <taxon>Archaea</taxon>
        <taxon>Methanobacteriati</taxon>
        <taxon>Methanobacteriota</taxon>
        <taxon>Stenosarchaea group</taxon>
        <taxon>Halobacteria</taxon>
        <taxon>Halobacteriales</taxon>
        <taxon>Natrialbaceae</taxon>
        <taxon>Natronorubrum</taxon>
    </lineage>
</organism>
<evidence type="ECO:0000313" key="4">
    <source>
        <dbReference type="Proteomes" id="UP000296822"/>
    </source>
</evidence>
<evidence type="ECO:0000256" key="1">
    <source>
        <dbReference type="SAM" id="MobiDB-lite"/>
    </source>
</evidence>
<name>A0A4D6HNI8_9EURY</name>
<accession>A0A4D6HNI8</accession>
<dbReference type="GeneID" id="39852416"/>
<sequence length="613" mass="66200">MTKNNVRVTVNLIDNFSGTLERLERRLDKISKKTITPEFHIKGKGDIENLKLRMESIDEVIETMLQIFGDRKITETKAKIENLSGIENVYIKTHDHELNKTIAKMEALKRKRQVQNTLAAQDDFLGNIARSNRRARRIEGSAVQPTREFNVGDTSVLAAAQRQRRRQEVRNRNLAASIIPNELFENVMSRGRGSGGGGRGPGLPGLGGGGRDDDDGSIFRRLGKGAHKWLIPKGQLSQDLFAFIMPFMAVAYTAIMGMAATMGATAAAGLSVGLLGIIGFGENAADSLHLAQVRLRLFGRELFKVFKPVTKTFAPVMDSFFRQAPHALGRLTGSFQQLMVFVPALRRHGEGIISWIDALILKTVQLQPQISQLTSRFGQLMGQKLLDFFGWLVDELYENQNAIVQVLSVGKSFLILVYRIFMLWGLLIGVLQPVADVISRIANLLTNKWVAGMAAFLVVFTVFIAAMTKALALMAVMKTMGLAGAFIAMIAPILQATGAIYAYTAALVGAAKAKALLLGLTGVGAVLAIAGAAAAMSAVEGFTSDIDTGDRGAGSGFGGGFGGAPAGAVAGGTTVINIQGDVGKDEYNKMKDDFPGLYRQEADYDVGTKRPTF</sequence>
<feature type="transmembrane region" description="Helical" evidence="2">
    <location>
        <begin position="240"/>
        <end position="260"/>
    </location>
</feature>
<feature type="compositionally biased region" description="Gly residues" evidence="1">
    <location>
        <begin position="192"/>
        <end position="209"/>
    </location>
</feature>
<feature type="transmembrane region" description="Helical" evidence="2">
    <location>
        <begin position="515"/>
        <end position="536"/>
    </location>
</feature>
<evidence type="ECO:0000256" key="2">
    <source>
        <dbReference type="SAM" id="Phobius"/>
    </source>
</evidence>
<dbReference type="Proteomes" id="UP000296822">
    <property type="component" value="Chromosome"/>
</dbReference>
<dbReference type="AlphaFoldDB" id="A0A4D6HNI8"/>
<reference evidence="3 4" key="1">
    <citation type="journal article" date="2019" name="Nat. Commun.">
        <title>A new type of DNA phosphorothioation-based antiviral system in archaea.</title>
        <authorList>
            <person name="Xiong L."/>
            <person name="Liu S."/>
            <person name="Chen S."/>
            <person name="Xiao Y."/>
            <person name="Zhu B."/>
            <person name="Gao Y."/>
            <person name="Zhang Y."/>
            <person name="Chen B."/>
            <person name="Luo J."/>
            <person name="Deng Z."/>
            <person name="Chen X."/>
            <person name="Wang L."/>
            <person name="Chen S."/>
        </authorList>
    </citation>
    <scope>NUCLEOTIDE SEQUENCE [LARGE SCALE GENOMIC DNA]</scope>
    <source>
        <strain evidence="3 4">JCM 10635</strain>
    </source>
</reference>
<dbReference type="EMBL" id="CP031305">
    <property type="protein sequence ID" value="QCC55519.1"/>
    <property type="molecule type" value="Genomic_DNA"/>
</dbReference>
<dbReference type="KEGG" id="nbg:DV706_14195"/>
<feature type="transmembrane region" description="Helical" evidence="2">
    <location>
        <begin position="413"/>
        <end position="434"/>
    </location>
</feature>
<keyword evidence="2" id="KW-1133">Transmembrane helix</keyword>
<evidence type="ECO:0000313" key="3">
    <source>
        <dbReference type="EMBL" id="QCC55519.1"/>
    </source>
</evidence>
<feature type="region of interest" description="Disordered" evidence="1">
    <location>
        <begin position="191"/>
        <end position="211"/>
    </location>
</feature>
<protein>
    <submittedName>
        <fullName evidence="3">Uncharacterized protein</fullName>
    </submittedName>
</protein>
<keyword evidence="2" id="KW-0472">Membrane</keyword>
<keyword evidence="2" id="KW-0812">Transmembrane</keyword>